<evidence type="ECO:0008006" key="4">
    <source>
        <dbReference type="Google" id="ProtNLM"/>
    </source>
</evidence>
<dbReference type="OrthoDB" id="2976553at2759"/>
<keyword evidence="3" id="KW-1185">Reference proteome</keyword>
<reference evidence="2 3" key="1">
    <citation type="submission" date="2020-01" db="EMBL/GenBank/DDBJ databases">
        <authorList>
            <person name="Gupta K D."/>
        </authorList>
    </citation>
    <scope>NUCLEOTIDE SEQUENCE [LARGE SCALE GENOMIC DNA]</scope>
</reference>
<dbReference type="GO" id="GO:0015074">
    <property type="term" value="P:DNA integration"/>
    <property type="evidence" value="ECO:0007669"/>
    <property type="project" value="InterPro"/>
</dbReference>
<dbReference type="InterPro" id="IPR011010">
    <property type="entry name" value="DNA_brk_join_enz"/>
</dbReference>
<gene>
    <name evidence="2" type="ORF">AAE3_LOCUS7958</name>
</gene>
<dbReference type="GO" id="GO:0003677">
    <property type="term" value="F:DNA binding"/>
    <property type="evidence" value="ECO:0007669"/>
    <property type="project" value="InterPro"/>
</dbReference>
<protein>
    <recommendedName>
        <fullName evidence="4">Tyr recombinase domain-containing protein</fullName>
    </recommendedName>
</protein>
<dbReference type="InterPro" id="IPR013762">
    <property type="entry name" value="Integrase-like_cat_sf"/>
</dbReference>
<evidence type="ECO:0000313" key="2">
    <source>
        <dbReference type="EMBL" id="CAA7265651.1"/>
    </source>
</evidence>
<keyword evidence="1" id="KW-0233">DNA recombination</keyword>
<accession>A0A8S0XTP4</accession>
<dbReference type="AlphaFoldDB" id="A0A8S0XTP4"/>
<dbReference type="EMBL" id="CACVBS010000050">
    <property type="protein sequence ID" value="CAA7265651.1"/>
    <property type="molecule type" value="Genomic_DNA"/>
</dbReference>
<name>A0A8S0XTP4_CYCAE</name>
<dbReference type="GO" id="GO:0006310">
    <property type="term" value="P:DNA recombination"/>
    <property type="evidence" value="ECO:0007669"/>
    <property type="project" value="UniProtKB-KW"/>
</dbReference>
<dbReference type="Gene3D" id="1.10.443.10">
    <property type="entry name" value="Intergrase catalytic core"/>
    <property type="match status" value="1"/>
</dbReference>
<organism evidence="2 3">
    <name type="scientific">Cyclocybe aegerita</name>
    <name type="common">Black poplar mushroom</name>
    <name type="synonym">Agrocybe aegerita</name>
    <dbReference type="NCBI Taxonomy" id="1973307"/>
    <lineage>
        <taxon>Eukaryota</taxon>
        <taxon>Fungi</taxon>
        <taxon>Dikarya</taxon>
        <taxon>Basidiomycota</taxon>
        <taxon>Agaricomycotina</taxon>
        <taxon>Agaricomycetes</taxon>
        <taxon>Agaricomycetidae</taxon>
        <taxon>Agaricales</taxon>
        <taxon>Agaricineae</taxon>
        <taxon>Bolbitiaceae</taxon>
        <taxon>Cyclocybe</taxon>
    </lineage>
</organism>
<proteinExistence type="predicted"/>
<evidence type="ECO:0000256" key="1">
    <source>
        <dbReference type="ARBA" id="ARBA00023172"/>
    </source>
</evidence>
<sequence>MGKGTRKKQGKAQPSPLQLRDAQVKEYTTVKNTESSYNGQIACGRAFLKVLVDGRRAKGEEVCKDRIVTNELAKAFNDSGPNEYSATALELFLVHKCFSQERGLSTASSIHGAFAAFWDEMGDGQYSGAYSLDKETGKVSGCPARAPNVKAVIKSVKIQSKTQGAAATRNHADAMTLEELDCLMQWSLKECPDDLLNDDSLILDIETLRFCVEHALMQAFMSSAFMLWTRCFELLSLQQKDLAEGCKGPSPHFFPHFKVHLTHRKGWQQEKGYDGPRTSNVYDIYKQDITAIDMNFHLMRWKSLLERLYGSKLEDEDCLFPYISPNGVIHIRRQMSYDMLQASLTKFCNGAGVSKRYTTHSFRRGGAQYRFMFAPIGQRWTLNRIRWWGGWAVGEHVDTLIKYLVDSLQSYENGHGDALHPIPIEKDVTLLGDHVGLAPATNSDISQLRSSFLSEIQTEIQTLSTTINSQLSAIAETASATHLPTHEVTVQRSMSRELRSAEIAPYPPTKFRSSVQLLASQSPGPEVDAPALHESLPLSKVSIPDLGQERGAWRRAIFQWMAADGETGLALKDWPLEWYTGSMRTIMGSKRNLRQVVYEEYARLGASDARFLEVYPEAEKSLTDLVNLIRKRNKKIRASKNGSPAFQASSADRA</sequence>
<comment type="caution">
    <text evidence="2">The sequence shown here is derived from an EMBL/GenBank/DDBJ whole genome shotgun (WGS) entry which is preliminary data.</text>
</comment>
<dbReference type="Proteomes" id="UP000467700">
    <property type="component" value="Unassembled WGS sequence"/>
</dbReference>
<evidence type="ECO:0000313" key="3">
    <source>
        <dbReference type="Proteomes" id="UP000467700"/>
    </source>
</evidence>
<dbReference type="SUPFAM" id="SSF56349">
    <property type="entry name" value="DNA breaking-rejoining enzymes"/>
    <property type="match status" value="1"/>
</dbReference>